<evidence type="ECO:0000256" key="4">
    <source>
        <dbReference type="ARBA" id="ARBA00022898"/>
    </source>
</evidence>
<dbReference type="NCBIfam" id="TIGR01788">
    <property type="entry name" value="Glu-decarb-GAD"/>
    <property type="match status" value="1"/>
</dbReference>
<reference evidence="10" key="1">
    <citation type="journal article" date="2014" name="Int. J. Syst. Evol. Microbiol.">
        <title>Complete genome sequence of Corynebacterium casei LMG S-19264T (=DSM 44701T), isolated from a smear-ripened cheese.</title>
        <authorList>
            <consortium name="US DOE Joint Genome Institute (JGI-PGF)"/>
            <person name="Walter F."/>
            <person name="Albersmeier A."/>
            <person name="Kalinowski J."/>
            <person name="Ruckert C."/>
        </authorList>
    </citation>
    <scope>NUCLEOTIDE SEQUENCE</scope>
    <source>
        <strain evidence="10">JCM 3346</strain>
    </source>
</reference>
<evidence type="ECO:0000256" key="6">
    <source>
        <dbReference type="ARBA" id="ARBA00048868"/>
    </source>
</evidence>
<keyword evidence="9" id="KW-0210">Decarboxylase</keyword>
<sequence>MQVRGDPSVAARGIRAGTELRCRISMLGGHMSERLDSDETPNFSRPGEATVAARHRIPQAESLPDTAYQIVHDEIMLDGNSRLNLATFVGTWMDDEAKKLYEDSFDKNMIDKDEYPQTAAIEDNCWRMLANLWNAPDASTAIGTSTIGSSEACMLGGLAFKRRWQQARRAAGKDTSSPNLVMSSAVQVCWEKFCNYFDVEPRFVPISEEHKTLDGHGLEQYVDENTIGVVAIMGVTYTGMYEPVDEISKALDAIQAKTGLDIPIHVDGASGAMIAPFLQPDTVWDFRLERVHSISTSGHKYGLVYPGLGWVVWREAQWLPDDLVFKVSYLGGEMPTFALNFSRPGAQVLLQYYAFLRLGIDGYTAVQQASQDVAKYLSAGIAKIGAFELWNDGSDIPVFAWRLKAGHTKNWNLYHLQDRLRMKGWLVPAYPMPDDLADLTVQRIVVRNGLSMDLAEDLLEAIQTETAYLDALESPMPVEGQHPGFHH</sequence>
<keyword evidence="11" id="KW-1185">Reference proteome</keyword>
<comment type="similarity">
    <text evidence="2 8">Belongs to the group II decarboxylase family.</text>
</comment>
<comment type="cofactor">
    <cofactor evidence="1 7 8">
        <name>pyridoxal 5'-phosphate</name>
        <dbReference type="ChEBI" id="CHEBI:597326"/>
    </cofactor>
</comment>
<evidence type="ECO:0000313" key="10">
    <source>
        <dbReference type="EMBL" id="GGR17793.1"/>
    </source>
</evidence>
<dbReference type="GO" id="GO:0005829">
    <property type="term" value="C:cytosol"/>
    <property type="evidence" value="ECO:0007669"/>
    <property type="project" value="TreeGrafter"/>
</dbReference>
<dbReference type="GO" id="GO:0004351">
    <property type="term" value="F:glutamate decarboxylase activity"/>
    <property type="evidence" value="ECO:0007669"/>
    <property type="project" value="UniProtKB-EC"/>
</dbReference>
<dbReference type="GO" id="GO:0030170">
    <property type="term" value="F:pyridoxal phosphate binding"/>
    <property type="evidence" value="ECO:0007669"/>
    <property type="project" value="InterPro"/>
</dbReference>
<dbReference type="Proteomes" id="UP000610303">
    <property type="component" value="Unassembled WGS sequence"/>
</dbReference>
<proteinExistence type="inferred from homology"/>
<dbReference type="InterPro" id="IPR015424">
    <property type="entry name" value="PyrdxlP-dep_Trfase"/>
</dbReference>
<dbReference type="PANTHER" id="PTHR43321:SF3">
    <property type="entry name" value="GLUTAMATE DECARBOXYLASE"/>
    <property type="match status" value="1"/>
</dbReference>
<comment type="caution">
    <text evidence="10">The sequence shown here is derived from an EMBL/GenBank/DDBJ whole genome shotgun (WGS) entry which is preliminary data.</text>
</comment>
<evidence type="ECO:0000256" key="2">
    <source>
        <dbReference type="ARBA" id="ARBA00009533"/>
    </source>
</evidence>
<evidence type="ECO:0000256" key="5">
    <source>
        <dbReference type="ARBA" id="ARBA00023239"/>
    </source>
</evidence>
<dbReference type="CDD" id="cd06450">
    <property type="entry name" value="DOPA_deC_like"/>
    <property type="match status" value="1"/>
</dbReference>
<dbReference type="PANTHER" id="PTHR43321">
    <property type="entry name" value="GLUTAMATE DECARBOXYLASE"/>
    <property type="match status" value="1"/>
</dbReference>
<dbReference type="GO" id="GO:0006538">
    <property type="term" value="P:L-glutamate catabolic process"/>
    <property type="evidence" value="ECO:0007669"/>
    <property type="project" value="TreeGrafter"/>
</dbReference>
<dbReference type="AlphaFoldDB" id="A0A918CCT7"/>
<dbReference type="Gene3D" id="3.40.640.10">
    <property type="entry name" value="Type I PLP-dependent aspartate aminotransferase-like (Major domain)"/>
    <property type="match status" value="1"/>
</dbReference>
<accession>A0A918CCT7</accession>
<dbReference type="InterPro" id="IPR015421">
    <property type="entry name" value="PyrdxlP-dep_Trfase_major"/>
</dbReference>
<reference evidence="10" key="2">
    <citation type="submission" date="2020-09" db="EMBL/GenBank/DDBJ databases">
        <authorList>
            <person name="Sun Q."/>
            <person name="Ohkuma M."/>
        </authorList>
    </citation>
    <scope>NUCLEOTIDE SEQUENCE</scope>
    <source>
        <strain evidence="10">JCM 3346</strain>
    </source>
</reference>
<evidence type="ECO:0000256" key="9">
    <source>
        <dbReference type="RuleBase" id="RU361171"/>
    </source>
</evidence>
<dbReference type="FunFam" id="3.40.640.10:FF:000017">
    <property type="entry name" value="Glutamate decarboxylase"/>
    <property type="match status" value="1"/>
</dbReference>
<dbReference type="SUPFAM" id="SSF53383">
    <property type="entry name" value="PLP-dependent transferases"/>
    <property type="match status" value="1"/>
</dbReference>
<gene>
    <name evidence="10" type="ORF">GCM10010196_08540</name>
</gene>
<keyword evidence="5 8" id="KW-0456">Lyase</keyword>
<dbReference type="EMBL" id="BMRJ01000001">
    <property type="protein sequence ID" value="GGR17793.1"/>
    <property type="molecule type" value="Genomic_DNA"/>
</dbReference>
<dbReference type="Gene3D" id="4.10.280.50">
    <property type="match status" value="1"/>
</dbReference>
<dbReference type="InterPro" id="IPR002129">
    <property type="entry name" value="PyrdxlP-dep_de-COase"/>
</dbReference>
<name>A0A918CCT7_AGRME</name>
<dbReference type="EC" id="4.1.1.15" evidence="3 9"/>
<evidence type="ECO:0000313" key="11">
    <source>
        <dbReference type="Proteomes" id="UP000610303"/>
    </source>
</evidence>
<dbReference type="Pfam" id="PF00282">
    <property type="entry name" value="Pyridoxal_deC"/>
    <property type="match status" value="1"/>
</dbReference>
<evidence type="ECO:0000256" key="8">
    <source>
        <dbReference type="RuleBase" id="RU000382"/>
    </source>
</evidence>
<evidence type="ECO:0000256" key="7">
    <source>
        <dbReference type="PIRSR" id="PIRSR602129-50"/>
    </source>
</evidence>
<dbReference type="GO" id="GO:0004058">
    <property type="term" value="F:aromatic-L-amino-acid decarboxylase activity"/>
    <property type="evidence" value="ECO:0007669"/>
    <property type="project" value="UniProtKB-ARBA"/>
</dbReference>
<organism evidence="10 11">
    <name type="scientific">Agromyces mediolanus</name>
    <name type="common">Corynebacterium mediolanum</name>
    <dbReference type="NCBI Taxonomy" id="41986"/>
    <lineage>
        <taxon>Bacteria</taxon>
        <taxon>Bacillati</taxon>
        <taxon>Actinomycetota</taxon>
        <taxon>Actinomycetes</taxon>
        <taxon>Micrococcales</taxon>
        <taxon>Microbacteriaceae</taxon>
        <taxon>Agromyces</taxon>
    </lineage>
</organism>
<comment type="catalytic activity">
    <reaction evidence="6 9">
        <text>L-glutamate + H(+) = 4-aminobutanoate + CO2</text>
        <dbReference type="Rhea" id="RHEA:17785"/>
        <dbReference type="ChEBI" id="CHEBI:15378"/>
        <dbReference type="ChEBI" id="CHEBI:16526"/>
        <dbReference type="ChEBI" id="CHEBI:29985"/>
        <dbReference type="ChEBI" id="CHEBI:59888"/>
        <dbReference type="EC" id="4.1.1.15"/>
    </reaction>
</comment>
<evidence type="ECO:0000256" key="3">
    <source>
        <dbReference type="ARBA" id="ARBA00012421"/>
    </source>
</evidence>
<dbReference type="InterPro" id="IPR010107">
    <property type="entry name" value="Glutamate_decarboxylase"/>
</dbReference>
<keyword evidence="4 7" id="KW-0663">Pyridoxal phosphate</keyword>
<evidence type="ECO:0000256" key="1">
    <source>
        <dbReference type="ARBA" id="ARBA00001933"/>
    </source>
</evidence>
<protein>
    <recommendedName>
        <fullName evidence="3 9">Glutamate decarboxylase</fullName>
        <ecNumber evidence="3 9">4.1.1.15</ecNumber>
    </recommendedName>
</protein>
<feature type="modified residue" description="N6-(pyridoxal phosphate)lysine" evidence="7">
    <location>
        <position position="300"/>
    </location>
</feature>
<dbReference type="Gene3D" id="3.90.1150.160">
    <property type="match status" value="1"/>
</dbReference>